<evidence type="ECO:0000313" key="3">
    <source>
        <dbReference type="Proteomes" id="UP000799118"/>
    </source>
</evidence>
<name>A0A6A4H6C2_9AGAR</name>
<evidence type="ECO:0000313" key="2">
    <source>
        <dbReference type="EMBL" id="KAE9393263.1"/>
    </source>
</evidence>
<proteinExistence type="predicted"/>
<dbReference type="AlphaFoldDB" id="A0A6A4H6C2"/>
<feature type="region of interest" description="Disordered" evidence="1">
    <location>
        <begin position="1"/>
        <end position="30"/>
    </location>
</feature>
<sequence length="165" mass="18793">MTSPAAIGSPSRKYLHSSGHRTLSSPQRSKSALLDKQLRIAQKAASARSHRVVPTFEANCAKLVKRRDDAKLKEKNLLLRRLLWRLRRRKGKSTSLRRAGGKFYGKTRIMMWIGNGAGCLRGVPPRIFSRDASRRSRRCSAYRILMMMISELWDWIDIMIALGLG</sequence>
<gene>
    <name evidence="2" type="ORF">BT96DRAFT_227531</name>
</gene>
<organism evidence="2 3">
    <name type="scientific">Gymnopus androsaceus JB14</name>
    <dbReference type="NCBI Taxonomy" id="1447944"/>
    <lineage>
        <taxon>Eukaryota</taxon>
        <taxon>Fungi</taxon>
        <taxon>Dikarya</taxon>
        <taxon>Basidiomycota</taxon>
        <taxon>Agaricomycotina</taxon>
        <taxon>Agaricomycetes</taxon>
        <taxon>Agaricomycetidae</taxon>
        <taxon>Agaricales</taxon>
        <taxon>Marasmiineae</taxon>
        <taxon>Omphalotaceae</taxon>
        <taxon>Gymnopus</taxon>
    </lineage>
</organism>
<protein>
    <submittedName>
        <fullName evidence="2">Uncharacterized protein</fullName>
    </submittedName>
</protein>
<dbReference type="Proteomes" id="UP000799118">
    <property type="component" value="Unassembled WGS sequence"/>
</dbReference>
<reference evidence="2" key="1">
    <citation type="journal article" date="2019" name="Environ. Microbiol.">
        <title>Fungal ecological strategies reflected in gene transcription - a case study of two litter decomposers.</title>
        <authorList>
            <person name="Barbi F."/>
            <person name="Kohler A."/>
            <person name="Barry K."/>
            <person name="Baskaran P."/>
            <person name="Daum C."/>
            <person name="Fauchery L."/>
            <person name="Ihrmark K."/>
            <person name="Kuo A."/>
            <person name="LaButti K."/>
            <person name="Lipzen A."/>
            <person name="Morin E."/>
            <person name="Grigoriev I.V."/>
            <person name="Henrissat B."/>
            <person name="Lindahl B."/>
            <person name="Martin F."/>
        </authorList>
    </citation>
    <scope>NUCLEOTIDE SEQUENCE</scope>
    <source>
        <strain evidence="2">JB14</strain>
    </source>
</reference>
<evidence type="ECO:0000256" key="1">
    <source>
        <dbReference type="SAM" id="MobiDB-lite"/>
    </source>
</evidence>
<dbReference type="EMBL" id="ML769576">
    <property type="protein sequence ID" value="KAE9393263.1"/>
    <property type="molecule type" value="Genomic_DNA"/>
</dbReference>
<keyword evidence="3" id="KW-1185">Reference proteome</keyword>
<feature type="compositionally biased region" description="Polar residues" evidence="1">
    <location>
        <begin position="20"/>
        <end position="30"/>
    </location>
</feature>
<accession>A0A6A4H6C2</accession>